<evidence type="ECO:0000313" key="1">
    <source>
        <dbReference type="EMBL" id="QUJ74759.1"/>
    </source>
</evidence>
<proteinExistence type="predicted"/>
<sequence length="173" mass="20021">MTLQQITADDISGWDSLDDIASSFEKRGLRRRPKRGEENEIVLQLADDEFIKLVKAGANESTSDYKPENLIQSTNLVATNDYTEFTFLTYARNPQQHGRIKHQRLSFTKEQMTSESGEKHTILEKLNGLEYDSLEGLRDLYDTKRVVDDFYEKFEELRTNLVDHASLAKRRTA</sequence>
<evidence type="ECO:0000313" key="2">
    <source>
        <dbReference type="Proteomes" id="UP000682967"/>
    </source>
</evidence>
<dbReference type="EMBL" id="CP073371">
    <property type="protein sequence ID" value="QUJ74759.1"/>
    <property type="molecule type" value="Genomic_DNA"/>
</dbReference>
<dbReference type="Proteomes" id="UP000682967">
    <property type="component" value="Plasmid pHsi204"/>
</dbReference>
<organism evidence="1 2">
    <name type="scientific">Haloarcula marismortui ATCC 33800</name>
    <dbReference type="NCBI Taxonomy" id="662476"/>
    <lineage>
        <taxon>Archaea</taxon>
        <taxon>Methanobacteriati</taxon>
        <taxon>Methanobacteriota</taxon>
        <taxon>Stenosarchaea group</taxon>
        <taxon>Halobacteria</taxon>
        <taxon>Halobacteriales</taxon>
        <taxon>Haloarculaceae</taxon>
        <taxon>Haloarcula</taxon>
    </lineage>
</organism>
<accession>A0A8T8KJV5</accession>
<dbReference type="KEGG" id="hsin:KDQ40_21790"/>
<geneLocation type="plasmid" evidence="1 2">
    <name>pHsi204</name>
</geneLocation>
<reference evidence="1" key="1">
    <citation type="submission" date="2021-04" db="EMBL/GenBank/DDBJ databases">
        <title>Complete Genome sequence and Methylome Analysis of the Haloarchaeon Haloarcula sinaiiensis.</title>
        <authorList>
            <person name="Fomenkov A."/>
            <person name="DasSarma P."/>
            <person name="DasSarma S."/>
            <person name="Roberts R.J."/>
        </authorList>
    </citation>
    <scope>NUCLEOTIDE SEQUENCE</scope>
    <source>
        <strain evidence="1">ATCC 33800</strain>
        <plasmid evidence="1">pHsi204</plasmid>
    </source>
</reference>
<keyword evidence="1" id="KW-0614">Plasmid</keyword>
<dbReference type="GeneID" id="64825648"/>
<protein>
    <submittedName>
        <fullName evidence="1">Uncharacterized protein</fullName>
    </submittedName>
</protein>
<gene>
    <name evidence="1" type="ORF">KDQ40_21790</name>
</gene>
<name>A0A8T8KJV5_9EURY</name>
<dbReference type="AlphaFoldDB" id="A0A8T8KJV5"/>
<dbReference type="RefSeq" id="WP_211552570.1">
    <property type="nucleotide sequence ID" value="NZ_CP073371.1"/>
</dbReference>